<dbReference type="Gramene" id="RZC55303">
    <property type="protein sequence ID" value="RZC55303"/>
    <property type="gene ID" value="C5167_014149"/>
</dbReference>
<gene>
    <name evidence="1" type="ORF">C5167_014149</name>
</gene>
<dbReference type="SUPFAM" id="SSF140990">
    <property type="entry name" value="FtsH protease domain-like"/>
    <property type="match status" value="1"/>
</dbReference>
<evidence type="ECO:0008006" key="3">
    <source>
        <dbReference type="Google" id="ProtNLM"/>
    </source>
</evidence>
<dbReference type="Proteomes" id="UP000316621">
    <property type="component" value="Chromosome 3"/>
</dbReference>
<dbReference type="GO" id="GO:0004222">
    <property type="term" value="F:metalloendopeptidase activity"/>
    <property type="evidence" value="ECO:0007669"/>
    <property type="project" value="InterPro"/>
</dbReference>
<dbReference type="GO" id="GO:0005524">
    <property type="term" value="F:ATP binding"/>
    <property type="evidence" value="ECO:0007669"/>
    <property type="project" value="InterPro"/>
</dbReference>
<dbReference type="STRING" id="3469.A0A4Y7J2D1"/>
<evidence type="ECO:0000313" key="2">
    <source>
        <dbReference type="Proteomes" id="UP000316621"/>
    </source>
</evidence>
<dbReference type="InterPro" id="IPR037219">
    <property type="entry name" value="Peptidase_M41-like"/>
</dbReference>
<keyword evidence="2" id="KW-1185">Reference proteome</keyword>
<dbReference type="PANTHER" id="PTHR33471">
    <property type="entry name" value="ATP-DEPENDENT ZINC METALLOPROTEASE-RELATED"/>
    <property type="match status" value="1"/>
</dbReference>
<sequence>MGFSLYYSTGVCMPVRPEFGVLVPVVCSERKEPGAMRLRVLRKVDNELAKGNTKTALSLVKQLQGKPGGLRGFGGAKQTLEHTVQQVLEMVPLRRYSLDELNLSETEISTLQPVMKSILKSINISLRLAALPSESLERLEEEGMKLDIVDDVPCEDYHRMCTQVLDYLMDVRTFLKTMRWTLLGSNVNHIKIIYLELTFLQHEAGHFLTAYLLGVLPKRYTIPSLEAMRNNELVGGRVDFIGFEFLSSVRRMTSLKDKRDAGKVSPMENRVQVSSRVSYMPLLSFNSSAYECCPSTPSKDDNLQIQTTCKAFSLITYFSLQNYNRLSCVALGGLTAECLSFGYSEGSFNDVEQIETLFQSLGFTRAETDAQIKWSVLNTLSMLSRHYSAILKLAAAMSSGKSIGFCIDTIESSLVGSEI</sequence>
<dbReference type="PANTHER" id="PTHR33471:SF4">
    <property type="entry name" value="T22H22.11 PROTEIN"/>
    <property type="match status" value="1"/>
</dbReference>
<name>A0A4Y7J2D1_PAPSO</name>
<dbReference type="GO" id="GO:0006508">
    <property type="term" value="P:proteolysis"/>
    <property type="evidence" value="ECO:0007669"/>
    <property type="project" value="InterPro"/>
</dbReference>
<accession>A0A4Y7J2D1</accession>
<reference evidence="1 2" key="1">
    <citation type="journal article" date="2018" name="Science">
        <title>The opium poppy genome and morphinan production.</title>
        <authorList>
            <person name="Guo L."/>
            <person name="Winzer T."/>
            <person name="Yang X."/>
            <person name="Li Y."/>
            <person name="Ning Z."/>
            <person name="He Z."/>
            <person name="Teodor R."/>
            <person name="Lu Y."/>
            <person name="Bowser T.A."/>
            <person name="Graham I.A."/>
            <person name="Ye K."/>
        </authorList>
    </citation>
    <scope>NUCLEOTIDE SEQUENCE [LARGE SCALE GENOMIC DNA]</scope>
    <source>
        <strain evidence="2">cv. HN1</strain>
        <tissue evidence="1">Leaves</tissue>
    </source>
</reference>
<dbReference type="OMA" id="GRSIGNC"/>
<dbReference type="EMBL" id="CM010717">
    <property type="protein sequence ID" value="RZC55303.1"/>
    <property type="molecule type" value="Genomic_DNA"/>
</dbReference>
<protein>
    <recommendedName>
        <fullName evidence="3">Peptidase M41 domain-containing protein</fullName>
    </recommendedName>
</protein>
<proteinExistence type="predicted"/>
<dbReference type="AlphaFoldDB" id="A0A4Y7J2D1"/>
<dbReference type="GO" id="GO:0004176">
    <property type="term" value="F:ATP-dependent peptidase activity"/>
    <property type="evidence" value="ECO:0007669"/>
    <property type="project" value="InterPro"/>
</dbReference>
<organism evidence="1 2">
    <name type="scientific">Papaver somniferum</name>
    <name type="common">Opium poppy</name>
    <dbReference type="NCBI Taxonomy" id="3469"/>
    <lineage>
        <taxon>Eukaryota</taxon>
        <taxon>Viridiplantae</taxon>
        <taxon>Streptophyta</taxon>
        <taxon>Embryophyta</taxon>
        <taxon>Tracheophyta</taxon>
        <taxon>Spermatophyta</taxon>
        <taxon>Magnoliopsida</taxon>
        <taxon>Ranunculales</taxon>
        <taxon>Papaveraceae</taxon>
        <taxon>Papaveroideae</taxon>
        <taxon>Papaver</taxon>
    </lineage>
</organism>
<evidence type="ECO:0000313" key="1">
    <source>
        <dbReference type="EMBL" id="RZC55303.1"/>
    </source>
</evidence>